<evidence type="ECO:0000313" key="1">
    <source>
        <dbReference type="EMBL" id="MDQ0417566.1"/>
    </source>
</evidence>
<dbReference type="Proteomes" id="UP001238450">
    <property type="component" value="Unassembled WGS sequence"/>
</dbReference>
<gene>
    <name evidence="1" type="ORF">J2Z48_001739</name>
</gene>
<protein>
    <submittedName>
        <fullName evidence="1">Uncharacterized protein</fullName>
    </submittedName>
</protein>
<proteinExistence type="predicted"/>
<name>A0AAJ1WU19_9BACL</name>
<accession>A0AAJ1WU19</accession>
<comment type="caution">
    <text evidence="1">The sequence shown here is derived from an EMBL/GenBank/DDBJ whole genome shotgun (WGS) entry which is preliminary data.</text>
</comment>
<sequence>MSIKLIAGQLVRECCFTPKCQGICYVEDGVTYCTQCDGQEGKPIK</sequence>
<keyword evidence="2" id="KW-1185">Reference proteome</keyword>
<dbReference type="RefSeq" id="WP_307252697.1">
    <property type="nucleotide sequence ID" value="NZ_JAUSUV010000007.1"/>
</dbReference>
<dbReference type="AlphaFoldDB" id="A0AAJ1WU19"/>
<organism evidence="1 2">
    <name type="scientific">Croceifilum oryzae</name>
    <dbReference type="NCBI Taxonomy" id="1553429"/>
    <lineage>
        <taxon>Bacteria</taxon>
        <taxon>Bacillati</taxon>
        <taxon>Bacillota</taxon>
        <taxon>Bacilli</taxon>
        <taxon>Bacillales</taxon>
        <taxon>Thermoactinomycetaceae</taxon>
        <taxon>Croceifilum</taxon>
    </lineage>
</organism>
<evidence type="ECO:0000313" key="2">
    <source>
        <dbReference type="Proteomes" id="UP001238450"/>
    </source>
</evidence>
<dbReference type="EMBL" id="JAUSUV010000007">
    <property type="protein sequence ID" value="MDQ0417566.1"/>
    <property type="molecule type" value="Genomic_DNA"/>
</dbReference>
<reference evidence="1 2" key="1">
    <citation type="submission" date="2023-07" db="EMBL/GenBank/DDBJ databases">
        <title>Genomic Encyclopedia of Type Strains, Phase IV (KMG-IV): sequencing the most valuable type-strain genomes for metagenomic binning, comparative biology and taxonomic classification.</title>
        <authorList>
            <person name="Goeker M."/>
        </authorList>
    </citation>
    <scope>NUCLEOTIDE SEQUENCE [LARGE SCALE GENOMIC DNA]</scope>
    <source>
        <strain evidence="1 2">DSM 46876</strain>
    </source>
</reference>